<proteinExistence type="predicted"/>
<organism evidence="3 4">
    <name type="scientific">Colletotrichum liriopes</name>
    <dbReference type="NCBI Taxonomy" id="708192"/>
    <lineage>
        <taxon>Eukaryota</taxon>
        <taxon>Fungi</taxon>
        <taxon>Dikarya</taxon>
        <taxon>Ascomycota</taxon>
        <taxon>Pezizomycotina</taxon>
        <taxon>Sordariomycetes</taxon>
        <taxon>Hypocreomycetidae</taxon>
        <taxon>Glomerellales</taxon>
        <taxon>Glomerellaceae</taxon>
        <taxon>Colletotrichum</taxon>
        <taxon>Colletotrichum spaethianum species complex</taxon>
    </lineage>
</organism>
<gene>
    <name evidence="3" type="ORF">ColLi_08427</name>
</gene>
<dbReference type="PANTHER" id="PTHR13037">
    <property type="entry name" value="FORMIN"/>
    <property type="match status" value="1"/>
</dbReference>
<feature type="compositionally biased region" description="Pro residues" evidence="2">
    <location>
        <begin position="35"/>
        <end position="44"/>
    </location>
</feature>
<reference evidence="3 4" key="1">
    <citation type="submission" date="2021-07" db="EMBL/GenBank/DDBJ databases">
        <title>Genome data of Colletotrichum spaethianum.</title>
        <authorList>
            <person name="Utami Y.D."/>
            <person name="Hiruma K."/>
        </authorList>
    </citation>
    <scope>NUCLEOTIDE SEQUENCE [LARGE SCALE GENOMIC DNA]</scope>
    <source>
        <strain evidence="3 4">MAFF 242679</strain>
    </source>
</reference>
<feature type="compositionally biased region" description="Pro residues" evidence="2">
    <location>
        <begin position="262"/>
        <end position="274"/>
    </location>
</feature>
<dbReference type="Proteomes" id="UP001055172">
    <property type="component" value="Unassembled WGS sequence"/>
</dbReference>
<name>A0AA37GQX2_9PEZI</name>
<feature type="region of interest" description="Disordered" evidence="2">
    <location>
        <begin position="427"/>
        <end position="468"/>
    </location>
</feature>
<dbReference type="AlphaFoldDB" id="A0AA37GQX2"/>
<feature type="compositionally biased region" description="Pro residues" evidence="2">
    <location>
        <begin position="302"/>
        <end position="315"/>
    </location>
</feature>
<comment type="caution">
    <text evidence="3">The sequence shown here is derived from an EMBL/GenBank/DDBJ whole genome shotgun (WGS) entry which is preliminary data.</text>
</comment>
<dbReference type="Gene3D" id="1.50.10.10">
    <property type="match status" value="1"/>
</dbReference>
<protein>
    <submittedName>
        <fullName evidence="3">Uncharacterized protein</fullName>
    </submittedName>
</protein>
<dbReference type="InterPro" id="IPR012341">
    <property type="entry name" value="6hp_glycosidase-like_sf"/>
</dbReference>
<feature type="region of interest" description="Disordered" evidence="2">
    <location>
        <begin position="302"/>
        <end position="353"/>
    </location>
</feature>
<evidence type="ECO:0000313" key="4">
    <source>
        <dbReference type="Proteomes" id="UP001055172"/>
    </source>
</evidence>
<feature type="compositionally biased region" description="Low complexity" evidence="2">
    <location>
        <begin position="441"/>
        <end position="460"/>
    </location>
</feature>
<feature type="region of interest" description="Disordered" evidence="2">
    <location>
        <begin position="35"/>
        <end position="62"/>
    </location>
</feature>
<sequence>MTPCRRLLDRLSPTYRHHTSRPHFIFSLPPPISHHPTPSHPIPSHPTASRIQNGPPPLPTHLSKLLSLAPPQSAHPPSTLTGPLTSHTGLAYLFLAVSADHPRLQVHSYPAIHWARAYISNIPAPSAPLVPFRGGGGGDGTTRSTEDHPVVLGLLSDALASPAVRACITQDLAHVRFFLSLLAPVMDHILAAPAGTTASPALEPGTPPPLPTCLLHGLAGTLYLLRLIRHWVPSSAPLVSRAIVHVSEYLLSPSTPWTCPSRSPPHRTPPPPLSERPSPADRHGAAHGDLGTITQLVLTAVPRPPPLRPAGPPAPQRRLAFPGPPRHPAPSDGHGADRTRRPPPAPHAEAASGGVGFASGPQGLVISLLSLRPFFPALRGRVDDAIARAREFLWARAREPAPASEANLFYGVLGTALAFPKGPQRTHLLSLASPSPPERQPSPQSAAGATPAAGAAAPGSLMTSASPGSAWAHSVSEREMPRMVFYNDV</sequence>
<dbReference type="EMBL" id="BPPX01000018">
    <property type="protein sequence ID" value="GJC85589.1"/>
    <property type="molecule type" value="Genomic_DNA"/>
</dbReference>
<feature type="region of interest" description="Disordered" evidence="2">
    <location>
        <begin position="255"/>
        <end position="287"/>
    </location>
</feature>
<evidence type="ECO:0000256" key="2">
    <source>
        <dbReference type="SAM" id="MobiDB-lite"/>
    </source>
</evidence>
<keyword evidence="1" id="KW-0945">Host-virus interaction</keyword>
<accession>A0AA37GQX2</accession>
<keyword evidence="4" id="KW-1185">Reference proteome</keyword>
<dbReference type="GO" id="GO:0005975">
    <property type="term" value="P:carbohydrate metabolic process"/>
    <property type="evidence" value="ECO:0007669"/>
    <property type="project" value="InterPro"/>
</dbReference>
<evidence type="ECO:0000313" key="3">
    <source>
        <dbReference type="EMBL" id="GJC85589.1"/>
    </source>
</evidence>
<dbReference type="PANTHER" id="PTHR13037:SF24">
    <property type="entry name" value="POLYCOMB PROTEIN PCL-RELATED"/>
    <property type="match status" value="1"/>
</dbReference>
<evidence type="ECO:0000256" key="1">
    <source>
        <dbReference type="ARBA" id="ARBA00022581"/>
    </source>
</evidence>